<gene>
    <name evidence="1" type="ORF">H9756_02345</name>
</gene>
<dbReference type="EMBL" id="DWWI01000052">
    <property type="protein sequence ID" value="HJC42509.1"/>
    <property type="molecule type" value="Genomic_DNA"/>
</dbReference>
<evidence type="ECO:0000313" key="1">
    <source>
        <dbReference type="EMBL" id="HJC42509.1"/>
    </source>
</evidence>
<organism evidence="1 2">
    <name type="scientific">Candidatus Mediterraneibacter gallistercoris</name>
    <dbReference type="NCBI Taxonomy" id="2838671"/>
    <lineage>
        <taxon>Bacteria</taxon>
        <taxon>Bacillati</taxon>
        <taxon>Bacillota</taxon>
        <taxon>Clostridia</taxon>
        <taxon>Lachnospirales</taxon>
        <taxon>Lachnospiraceae</taxon>
        <taxon>Mediterraneibacter</taxon>
    </lineage>
</organism>
<reference evidence="1" key="2">
    <citation type="submission" date="2021-04" db="EMBL/GenBank/DDBJ databases">
        <authorList>
            <person name="Gilroy R."/>
        </authorList>
    </citation>
    <scope>NUCLEOTIDE SEQUENCE</scope>
    <source>
        <strain evidence="1">CHK165-2605</strain>
    </source>
</reference>
<dbReference type="Proteomes" id="UP000823895">
    <property type="component" value="Unassembled WGS sequence"/>
</dbReference>
<sequence>MTQNNNLKNFCNQEYRGKIVLSQEGTITYWISCSDCHDWICVGEDIYALLAHDPERMMKSNSRYYQRTRSVDAVYEGTVENHSALNFMESLYPQMSSISAEDTFNKKCFLSNLRAYILDLGNDWLDLFDAIFILEIPTSDYAEQIGKPASTVRSRKARLLREIKKFLRKK</sequence>
<evidence type="ECO:0000313" key="2">
    <source>
        <dbReference type="Proteomes" id="UP000823895"/>
    </source>
</evidence>
<comment type="caution">
    <text evidence="1">The sequence shown here is derived from an EMBL/GenBank/DDBJ whole genome shotgun (WGS) entry which is preliminary data.</text>
</comment>
<reference evidence="1" key="1">
    <citation type="journal article" date="2021" name="PeerJ">
        <title>Extensive microbial diversity within the chicken gut microbiome revealed by metagenomics and culture.</title>
        <authorList>
            <person name="Gilroy R."/>
            <person name="Ravi A."/>
            <person name="Getino M."/>
            <person name="Pursley I."/>
            <person name="Horton D.L."/>
            <person name="Alikhan N.F."/>
            <person name="Baker D."/>
            <person name="Gharbi K."/>
            <person name="Hall N."/>
            <person name="Watson M."/>
            <person name="Adriaenssens E.M."/>
            <person name="Foster-Nyarko E."/>
            <person name="Jarju S."/>
            <person name="Secka A."/>
            <person name="Antonio M."/>
            <person name="Oren A."/>
            <person name="Chaudhuri R.R."/>
            <person name="La Ragione R."/>
            <person name="Hildebrand F."/>
            <person name="Pallen M.J."/>
        </authorList>
    </citation>
    <scope>NUCLEOTIDE SEQUENCE</scope>
    <source>
        <strain evidence="1">CHK165-2605</strain>
    </source>
</reference>
<name>A0A9D2T1W0_9FIRM</name>
<evidence type="ECO:0008006" key="3">
    <source>
        <dbReference type="Google" id="ProtNLM"/>
    </source>
</evidence>
<dbReference type="AlphaFoldDB" id="A0A9D2T1W0"/>
<proteinExistence type="predicted"/>
<accession>A0A9D2T1W0</accession>
<protein>
    <recommendedName>
        <fullName evidence="3">Sigma-70 family RNA polymerase sigma factor</fullName>
    </recommendedName>
</protein>